<accession>A0A139SS43</accession>
<evidence type="ECO:0000259" key="15">
    <source>
        <dbReference type="SMART" id="SM00478"/>
    </source>
</evidence>
<evidence type="ECO:0000256" key="9">
    <source>
        <dbReference type="ARBA" id="ARBA00022763"/>
    </source>
</evidence>
<dbReference type="GO" id="GO:0006284">
    <property type="term" value="P:base-excision repair"/>
    <property type="evidence" value="ECO:0007669"/>
    <property type="project" value="InterPro"/>
</dbReference>
<comment type="caution">
    <text evidence="16">The sequence shown here is derived from an EMBL/GenBank/DDBJ whole genome shotgun (WGS) entry which is preliminary data.</text>
</comment>
<keyword evidence="14" id="KW-0326">Glycosidase</keyword>
<comment type="cofactor">
    <cofactor evidence="2">
        <name>[4Fe-4S] cluster</name>
        <dbReference type="ChEBI" id="CHEBI:49883"/>
    </cofactor>
</comment>
<dbReference type="InterPro" id="IPR003265">
    <property type="entry name" value="HhH-GPD_domain"/>
</dbReference>
<dbReference type="RefSeq" id="WP_068628988.1">
    <property type="nucleotide sequence ID" value="NZ_LSZQ01000017.1"/>
</dbReference>
<dbReference type="InterPro" id="IPR044298">
    <property type="entry name" value="MIG/MutY"/>
</dbReference>
<keyword evidence="10" id="KW-0378">Hydrolase</keyword>
<evidence type="ECO:0000256" key="5">
    <source>
        <dbReference type="ARBA" id="ARBA00012045"/>
    </source>
</evidence>
<dbReference type="GO" id="GO:0034039">
    <property type="term" value="F:8-oxo-7,8-dihydroguanine DNA N-glycosylase activity"/>
    <property type="evidence" value="ECO:0007669"/>
    <property type="project" value="TreeGrafter"/>
</dbReference>
<dbReference type="InterPro" id="IPR011257">
    <property type="entry name" value="DNA_glycosylase"/>
</dbReference>
<comment type="similarity">
    <text evidence="4">Belongs to the Nth/MutY family.</text>
</comment>
<dbReference type="GO" id="GO:0032357">
    <property type="term" value="F:oxidized purine DNA binding"/>
    <property type="evidence" value="ECO:0007669"/>
    <property type="project" value="TreeGrafter"/>
</dbReference>
<dbReference type="Gene3D" id="1.10.1670.10">
    <property type="entry name" value="Helix-hairpin-Helix base-excision DNA repair enzymes (C-terminal)"/>
    <property type="match status" value="1"/>
</dbReference>
<evidence type="ECO:0000256" key="2">
    <source>
        <dbReference type="ARBA" id="ARBA00001966"/>
    </source>
</evidence>
<keyword evidence="9" id="KW-0227">DNA damage</keyword>
<gene>
    <name evidence="16" type="ORF">AXK11_02520</name>
</gene>
<dbReference type="InterPro" id="IPR023170">
    <property type="entry name" value="HhH_base_excis_C"/>
</dbReference>
<keyword evidence="12" id="KW-0411">Iron-sulfur</keyword>
<name>A0A139SS43_9BACT</name>
<dbReference type="GO" id="GO:0006298">
    <property type="term" value="P:mismatch repair"/>
    <property type="evidence" value="ECO:0007669"/>
    <property type="project" value="TreeGrafter"/>
</dbReference>
<dbReference type="Proteomes" id="UP000070058">
    <property type="component" value="Unassembled WGS sequence"/>
</dbReference>
<dbReference type="GO" id="GO:0046872">
    <property type="term" value="F:metal ion binding"/>
    <property type="evidence" value="ECO:0007669"/>
    <property type="project" value="UniProtKB-KW"/>
</dbReference>
<dbReference type="AlphaFoldDB" id="A0A139SS43"/>
<protein>
    <recommendedName>
        <fullName evidence="6">Adenine DNA glycosylase</fullName>
        <ecNumber evidence="5">3.2.2.31</ecNumber>
    </recommendedName>
</protein>
<dbReference type="PANTHER" id="PTHR42944:SF1">
    <property type="entry name" value="ADENINE DNA GLYCOSYLASE"/>
    <property type="match status" value="1"/>
</dbReference>
<dbReference type="SMART" id="SM00478">
    <property type="entry name" value="ENDO3c"/>
    <property type="match status" value="1"/>
</dbReference>
<comment type="function">
    <text evidence="3">Adenine glycosylase active on G-A mispairs. MutY also corrects error-prone DNA synthesis past GO lesions which are due to the oxidatively damaged form of guanine: 7,8-dihydro-8-oxoguanine (8-oxo-dGTP).</text>
</comment>
<dbReference type="OrthoDB" id="9802365at2"/>
<evidence type="ECO:0000256" key="6">
    <source>
        <dbReference type="ARBA" id="ARBA00022023"/>
    </source>
</evidence>
<dbReference type="EMBL" id="LSZQ01000017">
    <property type="protein sequence ID" value="KXU37363.1"/>
    <property type="molecule type" value="Genomic_DNA"/>
</dbReference>
<keyword evidence="17" id="KW-1185">Reference proteome</keyword>
<evidence type="ECO:0000313" key="16">
    <source>
        <dbReference type="EMBL" id="KXU37363.1"/>
    </source>
</evidence>
<evidence type="ECO:0000256" key="11">
    <source>
        <dbReference type="ARBA" id="ARBA00023004"/>
    </source>
</evidence>
<evidence type="ECO:0000256" key="10">
    <source>
        <dbReference type="ARBA" id="ARBA00022801"/>
    </source>
</evidence>
<keyword evidence="8" id="KW-0479">Metal-binding</keyword>
<keyword evidence="7" id="KW-0004">4Fe-4S</keyword>
<evidence type="ECO:0000256" key="8">
    <source>
        <dbReference type="ARBA" id="ARBA00022723"/>
    </source>
</evidence>
<dbReference type="SUPFAM" id="SSF48150">
    <property type="entry name" value="DNA-glycosylase"/>
    <property type="match status" value="1"/>
</dbReference>
<evidence type="ECO:0000256" key="12">
    <source>
        <dbReference type="ARBA" id="ARBA00023014"/>
    </source>
</evidence>
<dbReference type="STRING" id="1548207.AXK11_02520"/>
<feature type="domain" description="HhH-GPD" evidence="15">
    <location>
        <begin position="51"/>
        <end position="201"/>
    </location>
</feature>
<evidence type="ECO:0000256" key="3">
    <source>
        <dbReference type="ARBA" id="ARBA00002933"/>
    </source>
</evidence>
<keyword evidence="13" id="KW-0234">DNA repair</keyword>
<evidence type="ECO:0000313" key="17">
    <source>
        <dbReference type="Proteomes" id="UP000070058"/>
    </source>
</evidence>
<reference evidence="17" key="1">
    <citation type="submission" date="2016-02" db="EMBL/GenBank/DDBJ databases">
        <authorList>
            <person name="Sanders J.G."/>
            <person name="Lin J.Y."/>
            <person name="Wertz J.T."/>
            <person name="Russell J.A."/>
            <person name="Moreau C.S."/>
            <person name="Powell S."/>
        </authorList>
    </citation>
    <scope>NUCLEOTIDE SEQUENCE [LARGE SCALE GENOMIC DNA]</scope>
    <source>
        <strain evidence="17">CAG34</strain>
    </source>
</reference>
<dbReference type="Pfam" id="PF00633">
    <property type="entry name" value="HHH"/>
    <property type="match status" value="1"/>
</dbReference>
<sequence>MPDRPDNPQAALIAAAAPFRAALLDWYRRHARVLPWRNAPSLYKTVVSEFMLQQTQVKTVLPYFARWIAALPDFAALAAAPEAQVLKLWEGLGYYSRARNLHKLARALAPLPEPPRRPEEWLSLPGIGPYTAAAITSINFGAHAAVVDGNVVRILARLSADGTPYRDSSTAAKTFAPLASALLNTAAPGDHNQAMMELGATLCLRRKPLCLTCPVRTLCACHSRGLEPENYPRLAPRQIEKLTVARAWCVKNGKLLLHRTPAKSRRLAHLYELPSAEQLGTRAGDFFGTTAKPLLTKKRGITRYQITENIFAAEAPEPLPADLEWIALDELEAITLSGPHRRWVRELLRATP</sequence>
<dbReference type="InterPro" id="IPR000445">
    <property type="entry name" value="HhH_motif"/>
</dbReference>
<dbReference type="SUPFAM" id="SSF55811">
    <property type="entry name" value="Nudix"/>
    <property type="match status" value="1"/>
</dbReference>
<proteinExistence type="inferred from homology"/>
<dbReference type="EC" id="3.2.2.31" evidence="5"/>
<evidence type="ECO:0000256" key="7">
    <source>
        <dbReference type="ARBA" id="ARBA00022485"/>
    </source>
</evidence>
<evidence type="ECO:0000256" key="14">
    <source>
        <dbReference type="ARBA" id="ARBA00023295"/>
    </source>
</evidence>
<dbReference type="InterPro" id="IPR004035">
    <property type="entry name" value="Endouclease-III_FeS-bd_BS"/>
</dbReference>
<evidence type="ECO:0000256" key="4">
    <source>
        <dbReference type="ARBA" id="ARBA00008343"/>
    </source>
</evidence>
<comment type="catalytic activity">
    <reaction evidence="1">
        <text>Hydrolyzes free adenine bases from 7,8-dihydro-8-oxoguanine:adenine mismatched double-stranded DNA, leaving an apurinic site.</text>
        <dbReference type="EC" id="3.2.2.31"/>
    </reaction>
</comment>
<dbReference type="PROSITE" id="PS00764">
    <property type="entry name" value="ENDONUCLEASE_III_1"/>
    <property type="match status" value="1"/>
</dbReference>
<dbReference type="GO" id="GO:0035485">
    <property type="term" value="F:adenine/guanine mispair binding"/>
    <property type="evidence" value="ECO:0007669"/>
    <property type="project" value="TreeGrafter"/>
</dbReference>
<dbReference type="InterPro" id="IPR015797">
    <property type="entry name" value="NUDIX_hydrolase-like_dom_sf"/>
</dbReference>
<dbReference type="GO" id="GO:0000701">
    <property type="term" value="F:purine-specific mismatch base pair DNA N-glycosylase activity"/>
    <property type="evidence" value="ECO:0007669"/>
    <property type="project" value="UniProtKB-EC"/>
</dbReference>
<evidence type="ECO:0000256" key="1">
    <source>
        <dbReference type="ARBA" id="ARBA00000843"/>
    </source>
</evidence>
<dbReference type="CDD" id="cd00056">
    <property type="entry name" value="ENDO3c"/>
    <property type="match status" value="1"/>
</dbReference>
<evidence type="ECO:0000256" key="13">
    <source>
        <dbReference type="ARBA" id="ARBA00023204"/>
    </source>
</evidence>
<dbReference type="PANTHER" id="PTHR42944">
    <property type="entry name" value="ADENINE DNA GLYCOSYLASE"/>
    <property type="match status" value="1"/>
</dbReference>
<keyword evidence="11" id="KW-0408">Iron</keyword>
<organism evidence="16 17">
    <name type="scientific">Cephaloticoccus primus</name>
    <dbReference type="NCBI Taxonomy" id="1548207"/>
    <lineage>
        <taxon>Bacteria</taxon>
        <taxon>Pseudomonadati</taxon>
        <taxon>Verrucomicrobiota</taxon>
        <taxon>Opitutia</taxon>
        <taxon>Opitutales</taxon>
        <taxon>Opitutaceae</taxon>
        <taxon>Cephaloticoccus</taxon>
    </lineage>
</organism>
<dbReference type="GO" id="GO:0051539">
    <property type="term" value="F:4 iron, 4 sulfur cluster binding"/>
    <property type="evidence" value="ECO:0007669"/>
    <property type="project" value="UniProtKB-KW"/>
</dbReference>
<dbReference type="Pfam" id="PF00730">
    <property type="entry name" value="HhH-GPD"/>
    <property type="match status" value="1"/>
</dbReference>
<dbReference type="Gene3D" id="1.10.340.30">
    <property type="entry name" value="Hypothetical protein, domain 2"/>
    <property type="match status" value="1"/>
</dbReference>